<evidence type="ECO:0000313" key="4">
    <source>
        <dbReference type="EMBL" id="CAK9025036.1"/>
    </source>
</evidence>
<evidence type="ECO:0000313" key="5">
    <source>
        <dbReference type="Proteomes" id="UP001642484"/>
    </source>
</evidence>
<protein>
    <submittedName>
        <fullName evidence="3">Uncharacterized protein</fullName>
    </submittedName>
</protein>
<organism evidence="3 5">
    <name type="scientific">Durusdinium trenchii</name>
    <dbReference type="NCBI Taxonomy" id="1381693"/>
    <lineage>
        <taxon>Eukaryota</taxon>
        <taxon>Sar</taxon>
        <taxon>Alveolata</taxon>
        <taxon>Dinophyceae</taxon>
        <taxon>Suessiales</taxon>
        <taxon>Symbiodiniaceae</taxon>
        <taxon>Durusdinium</taxon>
    </lineage>
</organism>
<dbReference type="EMBL" id="CAXAMN010008424">
    <property type="protein sequence ID" value="CAK9025036.1"/>
    <property type="molecule type" value="Genomic_DNA"/>
</dbReference>
<keyword evidence="2" id="KW-0812">Transmembrane</keyword>
<feature type="transmembrane region" description="Helical" evidence="2">
    <location>
        <begin position="147"/>
        <end position="167"/>
    </location>
</feature>
<keyword evidence="5" id="KW-1185">Reference proteome</keyword>
<keyword evidence="2" id="KW-1133">Transmembrane helix</keyword>
<accession>A0ABP0KDZ7</accession>
<sequence length="168" mass="17983">MASTSNTRTVTVAPSEHSDHWSQVSSPDSQKASSACSAKNARSLRAASDCSSVSSGDDLQYHFKQMRVPSSSFWATEFRQAGYGDMDELAEADLPTVFAELQVPSGIQKKIEEGMGHFSAGTFNATYMPQGDLDATAPVQSKDGINWWLWGGIAVGGLASVVGCWQLL</sequence>
<gene>
    <name evidence="3" type="ORF">CCMP2556_LOCUS15852</name>
    <name evidence="4" type="ORF">CCMP2556_LOCUS15866</name>
</gene>
<evidence type="ECO:0000256" key="1">
    <source>
        <dbReference type="SAM" id="MobiDB-lite"/>
    </source>
</evidence>
<proteinExistence type="predicted"/>
<reference evidence="3 5" key="1">
    <citation type="submission" date="2024-02" db="EMBL/GenBank/DDBJ databases">
        <authorList>
            <person name="Chen Y."/>
            <person name="Shah S."/>
            <person name="Dougan E. K."/>
            <person name="Thang M."/>
            <person name="Chan C."/>
        </authorList>
    </citation>
    <scope>NUCLEOTIDE SEQUENCE [LARGE SCALE GENOMIC DNA]</scope>
</reference>
<feature type="compositionally biased region" description="Polar residues" evidence="1">
    <location>
        <begin position="21"/>
        <end position="37"/>
    </location>
</feature>
<evidence type="ECO:0000313" key="3">
    <source>
        <dbReference type="EMBL" id="CAK9025017.1"/>
    </source>
</evidence>
<dbReference type="Proteomes" id="UP001642484">
    <property type="component" value="Unassembled WGS sequence"/>
</dbReference>
<dbReference type="EMBL" id="CAXAMN010008413">
    <property type="protein sequence ID" value="CAK9025017.1"/>
    <property type="molecule type" value="Genomic_DNA"/>
</dbReference>
<feature type="region of interest" description="Disordered" evidence="1">
    <location>
        <begin position="1"/>
        <end position="38"/>
    </location>
</feature>
<comment type="caution">
    <text evidence="3">The sequence shown here is derived from an EMBL/GenBank/DDBJ whole genome shotgun (WGS) entry which is preliminary data.</text>
</comment>
<name>A0ABP0KDZ7_9DINO</name>
<feature type="compositionally biased region" description="Polar residues" evidence="1">
    <location>
        <begin position="1"/>
        <end position="12"/>
    </location>
</feature>
<evidence type="ECO:0000256" key="2">
    <source>
        <dbReference type="SAM" id="Phobius"/>
    </source>
</evidence>
<keyword evidence="2" id="KW-0472">Membrane</keyword>